<dbReference type="InterPro" id="IPR014039">
    <property type="entry name" value="Transl_elong_EFTs/EF1B_dimer"/>
</dbReference>
<dbReference type="FunCoup" id="A0A0D2GB32">
    <property type="interactions" value="576"/>
</dbReference>
<dbReference type="GO" id="GO:0003746">
    <property type="term" value="F:translation elongation factor activity"/>
    <property type="evidence" value="ECO:0007669"/>
    <property type="project" value="UniProtKB-UniRule"/>
</dbReference>
<dbReference type="NCBIfam" id="TIGR00116">
    <property type="entry name" value="tsf"/>
    <property type="match status" value="2"/>
</dbReference>
<keyword evidence="5" id="KW-0963">Cytoplasm</keyword>
<dbReference type="RefSeq" id="WP_052515414.1">
    <property type="nucleotide sequence ID" value="NZ_AZAC01000035.1"/>
</dbReference>
<reference evidence="7 8" key="1">
    <citation type="submission" date="2013-11" db="EMBL/GenBank/DDBJ databases">
        <title>Metagenomic analysis of a methanogenic consortium involved in long chain n-alkane degradation.</title>
        <authorList>
            <person name="Davidova I.A."/>
            <person name="Callaghan A.V."/>
            <person name="Wawrik B."/>
            <person name="Pruitt S."/>
            <person name="Marks C."/>
            <person name="Duncan K.E."/>
            <person name="Suflita J.M."/>
        </authorList>
    </citation>
    <scope>NUCLEOTIDE SEQUENCE [LARGE SCALE GENOMIC DNA]</scope>
    <source>
        <strain evidence="7 8">SPR</strain>
    </source>
</reference>
<gene>
    <name evidence="5 7" type="primary">tsf</name>
    <name evidence="7" type="ORF">X474_21335</name>
</gene>
<dbReference type="InterPro" id="IPR018101">
    <property type="entry name" value="Transl_elong_Ts_CS"/>
</dbReference>
<dbReference type="SUPFAM" id="SSF54713">
    <property type="entry name" value="Elongation factor Ts (EF-Ts), dimerisation domain"/>
    <property type="match status" value="1"/>
</dbReference>
<evidence type="ECO:0000313" key="7">
    <source>
        <dbReference type="EMBL" id="KIX12047.1"/>
    </source>
</evidence>
<dbReference type="Proteomes" id="UP000032233">
    <property type="component" value="Unassembled WGS sequence"/>
</dbReference>
<dbReference type="InterPro" id="IPR009060">
    <property type="entry name" value="UBA-like_sf"/>
</dbReference>
<comment type="similarity">
    <text evidence="1 5">Belongs to the EF-Ts family.</text>
</comment>
<organism evidence="7 8">
    <name type="scientific">Dethiosulfatarculus sandiegensis</name>
    <dbReference type="NCBI Taxonomy" id="1429043"/>
    <lineage>
        <taxon>Bacteria</taxon>
        <taxon>Pseudomonadati</taxon>
        <taxon>Thermodesulfobacteriota</taxon>
        <taxon>Desulfarculia</taxon>
        <taxon>Desulfarculales</taxon>
        <taxon>Desulfarculaceae</taxon>
        <taxon>Dethiosulfatarculus</taxon>
    </lineage>
</organism>
<protein>
    <recommendedName>
        <fullName evidence="2 5">Elongation factor Ts</fullName>
        <shortName evidence="5">EF-Ts</shortName>
    </recommendedName>
</protein>
<dbReference type="AlphaFoldDB" id="A0A0D2GB32"/>
<dbReference type="PANTHER" id="PTHR11741:SF0">
    <property type="entry name" value="ELONGATION FACTOR TS, MITOCHONDRIAL"/>
    <property type="match status" value="1"/>
</dbReference>
<dbReference type="PATRIC" id="fig|1429043.3.peg.4524"/>
<dbReference type="PANTHER" id="PTHR11741">
    <property type="entry name" value="ELONGATION FACTOR TS"/>
    <property type="match status" value="1"/>
</dbReference>
<evidence type="ECO:0000256" key="3">
    <source>
        <dbReference type="ARBA" id="ARBA00022768"/>
    </source>
</evidence>
<evidence type="ECO:0000256" key="1">
    <source>
        <dbReference type="ARBA" id="ARBA00005532"/>
    </source>
</evidence>
<dbReference type="InParanoid" id="A0A0D2GB32"/>
<dbReference type="HAMAP" id="MF_00050">
    <property type="entry name" value="EF_Ts"/>
    <property type="match status" value="1"/>
</dbReference>
<name>A0A0D2GB32_9BACT</name>
<dbReference type="Gene3D" id="3.30.479.20">
    <property type="entry name" value="Elongation factor Ts, dimerisation domain"/>
    <property type="match status" value="1"/>
</dbReference>
<dbReference type="CDD" id="cd14275">
    <property type="entry name" value="UBA_EF-Ts"/>
    <property type="match status" value="1"/>
</dbReference>
<comment type="caution">
    <text evidence="5">Lacks conserved residue(s) required for the propagation of feature annotation.</text>
</comment>
<evidence type="ECO:0000256" key="4">
    <source>
        <dbReference type="ARBA" id="ARBA00022917"/>
    </source>
</evidence>
<dbReference type="SUPFAM" id="SSF46934">
    <property type="entry name" value="UBA-like"/>
    <property type="match status" value="1"/>
</dbReference>
<dbReference type="Gene3D" id="1.10.286.20">
    <property type="match status" value="1"/>
</dbReference>
<feature type="domain" description="Translation elongation factor EFTs/EF1B dimerisation" evidence="6">
    <location>
        <begin position="56"/>
        <end position="197"/>
    </location>
</feature>
<evidence type="ECO:0000256" key="5">
    <source>
        <dbReference type="HAMAP-Rule" id="MF_00050"/>
    </source>
</evidence>
<sequence>MSITAAMVKELRDKTNAGMMDCKKALTEANGDMAKAVDWLRQKGLAVAAKRAGRDVSEGQIMTYIHGGGKLGVMIEVNCETDFTAKTDEFMTFAKDLAMQVAAANPICVNAEELSEDVIAREKEIYRAQALEQGKPEKIVEKIIEGKMKKFVSEVCLMDQAFVKDNDVTISDLVNEMRAKTGENVQIRRFVRFQLGEKK</sequence>
<evidence type="ECO:0000256" key="2">
    <source>
        <dbReference type="ARBA" id="ARBA00016956"/>
    </source>
</evidence>
<dbReference type="GO" id="GO:0005737">
    <property type="term" value="C:cytoplasm"/>
    <property type="evidence" value="ECO:0007669"/>
    <property type="project" value="UniProtKB-SubCell"/>
</dbReference>
<dbReference type="InterPro" id="IPR001816">
    <property type="entry name" value="Transl_elong_EFTs/EF1B"/>
</dbReference>
<proteinExistence type="inferred from homology"/>
<dbReference type="Pfam" id="PF00889">
    <property type="entry name" value="EF_TS"/>
    <property type="match status" value="1"/>
</dbReference>
<keyword evidence="3 5" id="KW-0251">Elongation factor</keyword>
<comment type="subcellular location">
    <subcellularLocation>
        <location evidence="5">Cytoplasm</location>
    </subcellularLocation>
</comment>
<dbReference type="FunFam" id="1.10.8.10:FF:000001">
    <property type="entry name" value="Elongation factor Ts"/>
    <property type="match status" value="1"/>
</dbReference>
<keyword evidence="4 5" id="KW-0648">Protein biosynthesis</keyword>
<comment type="caution">
    <text evidence="7">The sequence shown here is derived from an EMBL/GenBank/DDBJ whole genome shotgun (WGS) entry which is preliminary data.</text>
</comment>
<keyword evidence="8" id="KW-1185">Reference proteome</keyword>
<accession>A0A0D2GB32</accession>
<comment type="function">
    <text evidence="5">Associates with the EF-Tu.GDP complex and induces the exchange of GDP to GTP. It remains bound to the aminoacyl-tRNA.EF-Tu.GTP complex up to the GTP hydrolysis stage on the ribosome.</text>
</comment>
<dbReference type="InterPro" id="IPR036402">
    <property type="entry name" value="EF-Ts_dimer_sf"/>
</dbReference>
<dbReference type="STRING" id="1429043.X474_21335"/>
<dbReference type="EMBL" id="AZAC01000035">
    <property type="protein sequence ID" value="KIX12047.1"/>
    <property type="molecule type" value="Genomic_DNA"/>
</dbReference>
<dbReference type="Gene3D" id="1.10.8.10">
    <property type="entry name" value="DNA helicase RuvA subunit, C-terminal domain"/>
    <property type="match status" value="1"/>
</dbReference>
<evidence type="ECO:0000313" key="8">
    <source>
        <dbReference type="Proteomes" id="UP000032233"/>
    </source>
</evidence>
<dbReference type="PROSITE" id="PS01126">
    <property type="entry name" value="EF_TS_1"/>
    <property type="match status" value="1"/>
</dbReference>
<evidence type="ECO:0000259" key="6">
    <source>
        <dbReference type="Pfam" id="PF00889"/>
    </source>
</evidence>
<dbReference type="FunFam" id="1.10.286.20:FF:000001">
    <property type="entry name" value="Elongation factor Ts"/>
    <property type="match status" value="1"/>
</dbReference>